<keyword evidence="1" id="KW-1133">Transmembrane helix</keyword>
<gene>
    <name evidence="2" type="ORF">BpHYR1_002156</name>
</gene>
<keyword evidence="3" id="KW-1185">Reference proteome</keyword>
<organism evidence="2 3">
    <name type="scientific">Brachionus plicatilis</name>
    <name type="common">Marine rotifer</name>
    <name type="synonym">Brachionus muelleri</name>
    <dbReference type="NCBI Taxonomy" id="10195"/>
    <lineage>
        <taxon>Eukaryota</taxon>
        <taxon>Metazoa</taxon>
        <taxon>Spiralia</taxon>
        <taxon>Gnathifera</taxon>
        <taxon>Rotifera</taxon>
        <taxon>Eurotatoria</taxon>
        <taxon>Monogononta</taxon>
        <taxon>Pseudotrocha</taxon>
        <taxon>Ploima</taxon>
        <taxon>Brachionidae</taxon>
        <taxon>Brachionus</taxon>
    </lineage>
</organism>
<protein>
    <submittedName>
        <fullName evidence="2">Uncharacterized protein</fullName>
    </submittedName>
</protein>
<dbReference type="AlphaFoldDB" id="A0A3M7PZD9"/>
<reference evidence="2 3" key="1">
    <citation type="journal article" date="2018" name="Sci. Rep.">
        <title>Genomic signatures of local adaptation to the degree of environmental predictability in rotifers.</title>
        <authorList>
            <person name="Franch-Gras L."/>
            <person name="Hahn C."/>
            <person name="Garcia-Roger E.M."/>
            <person name="Carmona M.J."/>
            <person name="Serra M."/>
            <person name="Gomez A."/>
        </authorList>
    </citation>
    <scope>NUCLEOTIDE SEQUENCE [LARGE SCALE GENOMIC DNA]</scope>
    <source>
        <strain evidence="2">HYR1</strain>
    </source>
</reference>
<keyword evidence="1" id="KW-0472">Membrane</keyword>
<comment type="caution">
    <text evidence="2">The sequence shown here is derived from an EMBL/GenBank/DDBJ whole genome shotgun (WGS) entry which is preliminary data.</text>
</comment>
<keyword evidence="1" id="KW-0812">Transmembrane</keyword>
<dbReference type="EMBL" id="REGN01008194">
    <property type="protein sequence ID" value="RNA04219.1"/>
    <property type="molecule type" value="Genomic_DNA"/>
</dbReference>
<accession>A0A3M7PZD9</accession>
<name>A0A3M7PZD9_BRAPC</name>
<evidence type="ECO:0000313" key="3">
    <source>
        <dbReference type="Proteomes" id="UP000276133"/>
    </source>
</evidence>
<evidence type="ECO:0000256" key="1">
    <source>
        <dbReference type="SAM" id="Phobius"/>
    </source>
</evidence>
<proteinExistence type="predicted"/>
<evidence type="ECO:0000313" key="2">
    <source>
        <dbReference type="EMBL" id="RNA04219.1"/>
    </source>
</evidence>
<sequence>MAFPNRILKKGCYLAMSFLGLLFERVLFGRALLMTSLGKDFFKNIFEEKFSEFSLEHISDKKLLLAYFKLDFYFFLAKKIWNKNFRIEILNVFGETYPNSYKRLFVWKMKIIKENMGNIVKDGFIKIYNYPVSSQNGLIGCGLSSLYFALIRAIYFYTGPFIDFFFEKRN</sequence>
<feature type="transmembrane region" description="Helical" evidence="1">
    <location>
        <begin position="146"/>
        <end position="166"/>
    </location>
</feature>
<dbReference type="Proteomes" id="UP000276133">
    <property type="component" value="Unassembled WGS sequence"/>
</dbReference>